<dbReference type="PANTHER" id="PTHR23513">
    <property type="entry name" value="INTEGRAL MEMBRANE EFFLUX PROTEIN-RELATED"/>
    <property type="match status" value="1"/>
</dbReference>
<name>A0A2S7K1P3_9PROT</name>
<comment type="caution">
    <text evidence="9">The sequence shown here is derived from an EMBL/GenBank/DDBJ whole genome shotgun (WGS) entry which is preliminary data.</text>
</comment>
<feature type="transmembrane region" description="Helical" evidence="7">
    <location>
        <begin position="33"/>
        <end position="53"/>
    </location>
</feature>
<keyword evidence="2" id="KW-0813">Transport</keyword>
<evidence type="ECO:0000256" key="7">
    <source>
        <dbReference type="SAM" id="Phobius"/>
    </source>
</evidence>
<evidence type="ECO:0000256" key="3">
    <source>
        <dbReference type="ARBA" id="ARBA00022475"/>
    </source>
</evidence>
<dbReference type="Gene3D" id="1.20.1250.20">
    <property type="entry name" value="MFS general substrate transporter like domains"/>
    <property type="match status" value="1"/>
</dbReference>
<dbReference type="InterPro" id="IPR020846">
    <property type="entry name" value="MFS_dom"/>
</dbReference>
<dbReference type="InterPro" id="IPR010290">
    <property type="entry name" value="TM_effector"/>
</dbReference>
<feature type="transmembrane region" description="Helical" evidence="7">
    <location>
        <begin position="302"/>
        <end position="322"/>
    </location>
</feature>
<feature type="transmembrane region" description="Helical" evidence="7">
    <location>
        <begin position="360"/>
        <end position="384"/>
    </location>
</feature>
<keyword evidence="3" id="KW-1003">Cell membrane</keyword>
<protein>
    <recommendedName>
        <fullName evidence="8">Major facilitator superfamily (MFS) profile domain-containing protein</fullName>
    </recommendedName>
</protein>
<feature type="transmembrane region" description="Helical" evidence="7">
    <location>
        <begin position="328"/>
        <end position="348"/>
    </location>
</feature>
<accession>A0A2S7K1P3</accession>
<feature type="transmembrane region" description="Helical" evidence="7">
    <location>
        <begin position="390"/>
        <end position="411"/>
    </location>
</feature>
<comment type="subcellular location">
    <subcellularLocation>
        <location evidence="1">Cell membrane</location>
        <topology evidence="1">Multi-pass membrane protein</topology>
    </subcellularLocation>
</comment>
<dbReference type="PROSITE" id="PS50850">
    <property type="entry name" value="MFS"/>
    <property type="match status" value="1"/>
</dbReference>
<evidence type="ECO:0000256" key="2">
    <source>
        <dbReference type="ARBA" id="ARBA00022448"/>
    </source>
</evidence>
<evidence type="ECO:0000256" key="5">
    <source>
        <dbReference type="ARBA" id="ARBA00022989"/>
    </source>
</evidence>
<sequence length="543" mass="57568">MAAIVNNSGSDFPPGASEAPAHVLCNASFRRTWLASLSSNLGIHIMVATAAWLMKIMTDDPERVAMVQTAFLLPVLLFGFLSGPVADTFEKRRIMFIAGLVMALASFAAWMGDRGALLQPLAILFLCFALGSGQAFFIPALQTSIRQYLPHEQLPQAISLNSISFNIGRSVGPAIGGALIAAAGTAAGFVAPFFAMLPIIGVSLFSPPEKTDRSYRERLGDAVGSGVRYIINSPVILNCQFRALIVSCCTSVMAALAPFIATDILGAGASAYGGLLAAFGFGSITGALLIERIRKNFGAEALLHGLLAIGAAGCGIVSVSPVAGLSMFGFYLVGLAHMGSITLLNIIGQLHSAQWAAARVFSSYFSFSAGGLAGSSILWGVLAAHMDTSAVMGVATGVFCLAIGLSLLAPVSFPSGDAVQPGDPLPLRWPAEALAPRDGPIVVEIQFSIDDADRELFLEKMAKLAQSHARIGFRNWTLTRSVENPSAWRMRFMVKTWADYLNYRTRMTVADREIIEALHALHRGPDSVQVFISVVVRPAMESA</sequence>
<dbReference type="Pfam" id="PF05977">
    <property type="entry name" value="MFS_3"/>
    <property type="match status" value="1"/>
</dbReference>
<feature type="domain" description="Major facilitator superfamily (MFS) profile" evidence="8">
    <location>
        <begin position="1"/>
        <end position="414"/>
    </location>
</feature>
<evidence type="ECO:0000256" key="4">
    <source>
        <dbReference type="ARBA" id="ARBA00022692"/>
    </source>
</evidence>
<dbReference type="InterPro" id="IPR036259">
    <property type="entry name" value="MFS_trans_sf"/>
</dbReference>
<reference evidence="9 10" key="1">
    <citation type="submission" date="2017-12" db="EMBL/GenBank/DDBJ databases">
        <authorList>
            <person name="Hurst M.R.H."/>
        </authorList>
    </citation>
    <scope>NUCLEOTIDE SEQUENCE [LARGE SCALE GENOMIC DNA]</scope>
    <source>
        <strain evidence="9 10">SY-3-19</strain>
    </source>
</reference>
<evidence type="ECO:0000313" key="9">
    <source>
        <dbReference type="EMBL" id="PQA86422.1"/>
    </source>
</evidence>
<proteinExistence type="predicted"/>
<keyword evidence="6 7" id="KW-0472">Membrane</keyword>
<feature type="transmembrane region" description="Helical" evidence="7">
    <location>
        <begin position="94"/>
        <end position="111"/>
    </location>
</feature>
<dbReference type="GO" id="GO:0022857">
    <property type="term" value="F:transmembrane transporter activity"/>
    <property type="evidence" value="ECO:0007669"/>
    <property type="project" value="InterPro"/>
</dbReference>
<dbReference type="PANTHER" id="PTHR23513:SF11">
    <property type="entry name" value="STAPHYLOFERRIN A TRANSPORTER"/>
    <property type="match status" value="1"/>
</dbReference>
<gene>
    <name evidence="9" type="ORF">CW354_19015</name>
</gene>
<dbReference type="EMBL" id="PJCH01000015">
    <property type="protein sequence ID" value="PQA86422.1"/>
    <property type="molecule type" value="Genomic_DNA"/>
</dbReference>
<dbReference type="OrthoDB" id="9809918at2"/>
<dbReference type="AlphaFoldDB" id="A0A2S7K1P3"/>
<dbReference type="CDD" id="cd06173">
    <property type="entry name" value="MFS_MefA_like"/>
    <property type="match status" value="1"/>
</dbReference>
<dbReference type="Proteomes" id="UP000239504">
    <property type="component" value="Unassembled WGS sequence"/>
</dbReference>
<feature type="transmembrane region" description="Helical" evidence="7">
    <location>
        <begin position="117"/>
        <end position="141"/>
    </location>
</feature>
<dbReference type="GO" id="GO:0005886">
    <property type="term" value="C:plasma membrane"/>
    <property type="evidence" value="ECO:0007669"/>
    <property type="project" value="UniProtKB-SubCell"/>
</dbReference>
<evidence type="ECO:0000256" key="6">
    <source>
        <dbReference type="ARBA" id="ARBA00023136"/>
    </source>
</evidence>
<dbReference type="RefSeq" id="WP_104831634.1">
    <property type="nucleotide sequence ID" value="NZ_PJCH01000015.1"/>
</dbReference>
<dbReference type="SUPFAM" id="SSF103473">
    <property type="entry name" value="MFS general substrate transporter"/>
    <property type="match status" value="1"/>
</dbReference>
<keyword evidence="4 7" id="KW-0812">Transmembrane</keyword>
<feature type="transmembrane region" description="Helical" evidence="7">
    <location>
        <begin position="65"/>
        <end position="82"/>
    </location>
</feature>
<keyword evidence="10" id="KW-1185">Reference proteome</keyword>
<evidence type="ECO:0000313" key="10">
    <source>
        <dbReference type="Proteomes" id="UP000239504"/>
    </source>
</evidence>
<keyword evidence="5 7" id="KW-1133">Transmembrane helix</keyword>
<evidence type="ECO:0000256" key="1">
    <source>
        <dbReference type="ARBA" id="ARBA00004651"/>
    </source>
</evidence>
<feature type="transmembrane region" description="Helical" evidence="7">
    <location>
        <begin position="267"/>
        <end position="290"/>
    </location>
</feature>
<evidence type="ECO:0000259" key="8">
    <source>
        <dbReference type="PROSITE" id="PS50850"/>
    </source>
</evidence>
<organism evidence="9 10">
    <name type="scientific">Hyphococcus luteus</name>
    <dbReference type="NCBI Taxonomy" id="2058213"/>
    <lineage>
        <taxon>Bacteria</taxon>
        <taxon>Pseudomonadati</taxon>
        <taxon>Pseudomonadota</taxon>
        <taxon>Alphaproteobacteria</taxon>
        <taxon>Parvularculales</taxon>
        <taxon>Parvularculaceae</taxon>
        <taxon>Hyphococcus</taxon>
    </lineage>
</organism>